<dbReference type="PANTHER" id="PTHR43725:SF53">
    <property type="entry name" value="UDP-ARABINOSE 4-EPIMERASE 1"/>
    <property type="match status" value="1"/>
</dbReference>
<proteinExistence type="inferred from homology"/>
<dbReference type="SUPFAM" id="SSF51735">
    <property type="entry name" value="NAD(P)-binding Rossmann-fold domains"/>
    <property type="match status" value="1"/>
</dbReference>
<protein>
    <recommendedName>
        <fullName evidence="2">NAD-dependent epimerase/dehydratase domain-containing protein</fullName>
    </recommendedName>
</protein>
<sequence>MKKIIVTGGAGFIGSNIVDLLIENGYSVAVIDNLSRGKKSNINDRARFYQADIKGRKIEEILKKEKPDAICHQAAQVNVRLSLEDPISDAQNNILGPIKLTQAATKAKIRKIVFSSSGGAVYGDPEKIPCSEESRIR</sequence>
<evidence type="ECO:0000259" key="2">
    <source>
        <dbReference type="Pfam" id="PF01370"/>
    </source>
</evidence>
<dbReference type="Pfam" id="PF01370">
    <property type="entry name" value="Epimerase"/>
    <property type="match status" value="1"/>
</dbReference>
<organism evidence="3">
    <name type="scientific">marine sediment metagenome</name>
    <dbReference type="NCBI Taxonomy" id="412755"/>
    <lineage>
        <taxon>unclassified sequences</taxon>
        <taxon>metagenomes</taxon>
        <taxon>ecological metagenomes</taxon>
    </lineage>
</organism>
<gene>
    <name evidence="3" type="ORF">S06H3_52101</name>
</gene>
<dbReference type="AlphaFoldDB" id="X1NC91"/>
<accession>X1NC91</accession>
<evidence type="ECO:0000313" key="3">
    <source>
        <dbReference type="EMBL" id="GAI41627.1"/>
    </source>
</evidence>
<dbReference type="InterPro" id="IPR036291">
    <property type="entry name" value="NAD(P)-bd_dom_sf"/>
</dbReference>
<comment type="caution">
    <text evidence="3">The sequence shown here is derived from an EMBL/GenBank/DDBJ whole genome shotgun (WGS) entry which is preliminary data.</text>
</comment>
<feature type="non-terminal residue" evidence="3">
    <location>
        <position position="137"/>
    </location>
</feature>
<dbReference type="EMBL" id="BARV01033107">
    <property type="protein sequence ID" value="GAI41627.1"/>
    <property type="molecule type" value="Genomic_DNA"/>
</dbReference>
<reference evidence="3" key="1">
    <citation type="journal article" date="2014" name="Front. Microbiol.">
        <title>High frequency of phylogenetically diverse reductive dehalogenase-homologous genes in deep subseafloor sedimentary metagenomes.</title>
        <authorList>
            <person name="Kawai M."/>
            <person name="Futagami T."/>
            <person name="Toyoda A."/>
            <person name="Takaki Y."/>
            <person name="Nishi S."/>
            <person name="Hori S."/>
            <person name="Arai W."/>
            <person name="Tsubouchi T."/>
            <person name="Morono Y."/>
            <person name="Uchiyama I."/>
            <person name="Ito T."/>
            <person name="Fujiyama A."/>
            <person name="Inagaki F."/>
            <person name="Takami H."/>
        </authorList>
    </citation>
    <scope>NUCLEOTIDE SEQUENCE</scope>
    <source>
        <strain evidence="3">Expedition CK06-06</strain>
    </source>
</reference>
<dbReference type="Gene3D" id="3.40.50.720">
    <property type="entry name" value="NAD(P)-binding Rossmann-like Domain"/>
    <property type="match status" value="1"/>
</dbReference>
<name>X1NC91_9ZZZZ</name>
<evidence type="ECO:0000256" key="1">
    <source>
        <dbReference type="ARBA" id="ARBA00007637"/>
    </source>
</evidence>
<feature type="domain" description="NAD-dependent epimerase/dehydratase" evidence="2">
    <location>
        <begin position="4"/>
        <end position="133"/>
    </location>
</feature>
<dbReference type="PANTHER" id="PTHR43725">
    <property type="entry name" value="UDP-GLUCOSE 4-EPIMERASE"/>
    <property type="match status" value="1"/>
</dbReference>
<dbReference type="InterPro" id="IPR001509">
    <property type="entry name" value="Epimerase_deHydtase"/>
</dbReference>
<comment type="similarity">
    <text evidence="1">Belongs to the NAD(P)-dependent epimerase/dehydratase family.</text>
</comment>